<dbReference type="GO" id="GO:0010468">
    <property type="term" value="P:regulation of gene expression"/>
    <property type="evidence" value="ECO:0007669"/>
    <property type="project" value="UniProtKB-ARBA"/>
</dbReference>
<feature type="compositionally biased region" description="Polar residues" evidence="4">
    <location>
        <begin position="26"/>
        <end position="44"/>
    </location>
</feature>
<feature type="region of interest" description="Disordered" evidence="4">
    <location>
        <begin position="1"/>
        <end position="85"/>
    </location>
</feature>
<proteinExistence type="predicted"/>
<protein>
    <recommendedName>
        <fullName evidence="5">RRM domain-containing protein</fullName>
    </recommendedName>
</protein>
<feature type="region of interest" description="Disordered" evidence="4">
    <location>
        <begin position="1032"/>
        <end position="1107"/>
    </location>
</feature>
<feature type="compositionally biased region" description="Low complexity" evidence="4">
    <location>
        <begin position="1194"/>
        <end position="1210"/>
    </location>
</feature>
<dbReference type="CDD" id="cd12522">
    <property type="entry name" value="RRM4_MRN1"/>
    <property type="match status" value="1"/>
</dbReference>
<feature type="region of interest" description="Disordered" evidence="4">
    <location>
        <begin position="1674"/>
        <end position="1695"/>
    </location>
</feature>
<evidence type="ECO:0000256" key="1">
    <source>
        <dbReference type="ARBA" id="ARBA00022737"/>
    </source>
</evidence>
<gene>
    <name evidence="6" type="ORF">C2857_001312</name>
</gene>
<feature type="compositionally biased region" description="Polar residues" evidence="4">
    <location>
        <begin position="57"/>
        <end position="76"/>
    </location>
</feature>
<dbReference type="PROSITE" id="PS50102">
    <property type="entry name" value="RRM"/>
    <property type="match status" value="4"/>
</dbReference>
<feature type="region of interest" description="Disordered" evidence="4">
    <location>
        <begin position="97"/>
        <end position="148"/>
    </location>
</feature>
<dbReference type="PANTHER" id="PTHR14089">
    <property type="entry name" value="PRE-MRNA-SPLICING FACTOR RBM22"/>
    <property type="match status" value="1"/>
</dbReference>
<dbReference type="Pfam" id="PF00076">
    <property type="entry name" value="RRM_1"/>
    <property type="match status" value="2"/>
</dbReference>
<dbReference type="EMBL" id="CP031390">
    <property type="protein sequence ID" value="QPH16625.1"/>
    <property type="molecule type" value="Genomic_DNA"/>
</dbReference>
<feature type="compositionally biased region" description="Acidic residues" evidence="4">
    <location>
        <begin position="914"/>
        <end position="929"/>
    </location>
</feature>
<feature type="compositionally biased region" description="Low complexity" evidence="4">
    <location>
        <begin position="122"/>
        <end position="137"/>
    </location>
</feature>
<dbReference type="GO" id="GO:0017070">
    <property type="term" value="F:U6 snRNA binding"/>
    <property type="evidence" value="ECO:0007669"/>
    <property type="project" value="TreeGrafter"/>
</dbReference>
<feature type="compositionally biased region" description="Low complexity" evidence="4">
    <location>
        <begin position="622"/>
        <end position="633"/>
    </location>
</feature>
<dbReference type="InterPro" id="IPR000504">
    <property type="entry name" value="RRM_dom"/>
</dbReference>
<feature type="domain" description="RRM" evidence="5">
    <location>
        <begin position="201"/>
        <end position="274"/>
    </location>
</feature>
<dbReference type="GO" id="GO:0000974">
    <property type="term" value="C:Prp19 complex"/>
    <property type="evidence" value="ECO:0007669"/>
    <property type="project" value="TreeGrafter"/>
</dbReference>
<feature type="region of interest" description="Disordered" evidence="4">
    <location>
        <begin position="586"/>
        <end position="637"/>
    </location>
</feature>
<keyword evidence="2 3" id="KW-0694">RNA-binding</keyword>
<evidence type="ECO:0000256" key="3">
    <source>
        <dbReference type="PROSITE-ProRule" id="PRU00176"/>
    </source>
</evidence>
<feature type="region of interest" description="Disordered" evidence="4">
    <location>
        <begin position="165"/>
        <end position="193"/>
    </location>
</feature>
<dbReference type="Pfam" id="PF10378">
    <property type="entry name" value="RRM"/>
    <property type="match status" value="1"/>
</dbReference>
<evidence type="ECO:0000256" key="2">
    <source>
        <dbReference type="ARBA" id="ARBA00022884"/>
    </source>
</evidence>
<dbReference type="InterPro" id="IPR029058">
    <property type="entry name" value="AB_hydrolase_fold"/>
</dbReference>
<sequence>MQDLNGAVGQGANGNSHGRFQGHASKPSNSDTGFSHGAFTSNFSGFADRHPRRGNIPSLNTQSMRPNQHTSPNANDMATPGTAFDMQFTPLLPSQLLLGSPFQPGSPAAFGSPQFQNLPSFQQHQHQQQSSNQQQQQHGGGMSSPVQQNISPQYQTMVSPSAYGAPQFYPPQSPTGGFNMQSGMQPASPVLGSSAVNGTSRTVYLGNIPQDTAAEEILGHVRSGQIESVRLLPDKNCAFISFLDASSATHFHSDAILKKLCIKGQDIKVGWGKPSQVPTSVALAVQQSGASRNVYLGNLPEEISDEELREDLGKFGAIDTVKIVREKSIAFVHYLSIANAIKAVSQLPQEAKWQAPRRVYYGKDRCAYVSKTQQQNAAQYLGIAPGYAHMLTGADRDLISNALAQQSVAAAAVATTAGGINNLGNRTIYLGNIHPETSIEEICNVVRGGLLHHIRYIPDKHICFVTFIDPTAAASFYALSNIQGLMIHNRRLKIGWGKHSGALPPAIALAVSGGASRNVYVGNLDETWTEERLRQDFSEYGEIELVNTLREKSCAFVNFTNIANAIKAIEAIRGREDYKKFKVNFGKDRCGNAPRQMQQQQQQQQQGQSPRGDGVSSPPPTGSQNSGSPQNGSTPQQSAALFNAQSNPLTMYLSQLSQQAQQHQHLAMQQNVMFSTAQSSPNESGLDVPQQGSYGGHGQSASISNGYGSNIATSGATTIGGLLAPGNGRGSHSRALSLPVLAPGFENGGHSPHSLAGSNGSDGERRGHQYQSSFGGLGGAGFGLAIQSGLNGWDPGVRGPSGTRMLPPTTSNFPPSAAMSNISNQPGLPTPSTSPAHVERIVNPALEGGCGEETGFSDEASVEDQDEAQAALQPAISAAASHLTSAQTPAVEKAAALERLPGGGYFHDAVVQGEAEDDDGNDDDDDDDDSRSSPNGARPRHQVPGRLPMPSPWTSGPKSFLVNDKDSPRTRQTKSLLGSAFGPTRQHRSRSAGQEALKKLQRAFPSFSGHAGLFPSLPVSFLSNFTGDHKHGSNAASKLGGESARPRSLPLAQQSTTTTITTTTTTTDNDSSTSPGHSPPASERPDEHTTMSRPRPSTLRRVTSDESMLYHSLSRQSSLGDDNKFDDVREMVNIRFMAIKDSLPDVPNFRMPSLARLQAASRMSSMALNGLFSSSNDDQALSRQSPGGVGRQMPGSSPSPSSPKPSTAAAATAFDRVVEKLTGDLVILGGYRGSVLRSAEPPHQQLWAPVKLGFNMRKANLEVGLEDEDEETMEERIIPSGMLKHVGPVDVSRKLFKRLRSSPNARNGSLRIWDFGYDWRLSPARSSRKLQEFLSELPSNRPGTPPKSAGALVIAHSLGGLITRHAVGRRPELFAGVLYAGVPQRCINILGPFRNGDAVLFNEKLLTAQVNFSIRTSFVLLPDDGFCFIDKQTGESYPVDFFNADEWVRWRLSPCVAAPLLPPYHSRDKQQNLSSPLSSLFPNSLLKNKKPIDPDIQSSAAAPAPSEDHHHHHHHHETAPLPSPPQSPPPPPSSSSSGATASDQERYMSYLRRTLAATRQFRSELAHSKDLEAANAYPPHAVLYGKTIPTVYAAQVACREAIAYADAYDDLVFRPGDGVVLAREAMLPEGYAVVRSGRISTERGHLTMLGDLEAVGRALEALLWGRQRGIGMGNRKTGDGRRETGQHADSIANRW</sequence>
<dbReference type="FunFam" id="3.30.70.330:FF:000064">
    <property type="entry name" value="Differentiation 1 negative regulator"/>
    <property type="match status" value="1"/>
</dbReference>
<feature type="region of interest" description="Disordered" evidence="4">
    <location>
        <begin position="1492"/>
        <end position="1543"/>
    </location>
</feature>
<feature type="region of interest" description="Disordered" evidence="4">
    <location>
        <begin position="914"/>
        <end position="994"/>
    </location>
</feature>
<feature type="compositionally biased region" description="Basic and acidic residues" evidence="4">
    <location>
        <begin position="1676"/>
        <end position="1686"/>
    </location>
</feature>
<dbReference type="CDD" id="cd12521">
    <property type="entry name" value="RRM3_MRN1"/>
    <property type="match status" value="1"/>
</dbReference>
<feature type="region of interest" description="Disordered" evidence="4">
    <location>
        <begin position="741"/>
        <end position="770"/>
    </location>
</feature>
<dbReference type="CDD" id="cd12523">
    <property type="entry name" value="RRM2_MRN1"/>
    <property type="match status" value="1"/>
</dbReference>
<evidence type="ECO:0000313" key="7">
    <source>
        <dbReference type="Proteomes" id="UP000594364"/>
    </source>
</evidence>
<dbReference type="Gene3D" id="3.30.70.330">
    <property type="match status" value="4"/>
</dbReference>
<evidence type="ECO:0000259" key="5">
    <source>
        <dbReference type="PROSITE" id="PS50102"/>
    </source>
</evidence>
<dbReference type="GO" id="GO:0003729">
    <property type="term" value="F:mRNA binding"/>
    <property type="evidence" value="ECO:0007669"/>
    <property type="project" value="UniProtKB-ARBA"/>
</dbReference>
<dbReference type="Gene3D" id="3.40.50.1820">
    <property type="entry name" value="alpha/beta hydrolase"/>
    <property type="match status" value="1"/>
</dbReference>
<keyword evidence="7" id="KW-1185">Reference proteome</keyword>
<dbReference type="PANTHER" id="PTHR14089:SF8">
    <property type="entry name" value="RNA-BINDING PROTEIN MRN1"/>
    <property type="match status" value="1"/>
</dbReference>
<feature type="region of interest" description="Disordered" evidence="4">
    <location>
        <begin position="1170"/>
        <end position="1210"/>
    </location>
</feature>
<name>A0A7U3Q1D7_EPIFF</name>
<dbReference type="FunFam" id="3.30.70.330:FF:000120">
    <property type="entry name" value="Negative regulator of differentiation 1"/>
    <property type="match status" value="1"/>
</dbReference>
<feature type="compositionally biased region" description="Low complexity" evidence="4">
    <location>
        <begin position="596"/>
        <end position="608"/>
    </location>
</feature>
<dbReference type="OrthoDB" id="6407164at2759"/>
<dbReference type="FunFam" id="3.30.70.330:FF:000047">
    <property type="entry name" value="Differentiation 1 negative regulator"/>
    <property type="match status" value="1"/>
</dbReference>
<dbReference type="GO" id="GO:0051252">
    <property type="term" value="P:regulation of RNA metabolic process"/>
    <property type="evidence" value="ECO:0007669"/>
    <property type="project" value="UniProtKB-ARBA"/>
</dbReference>
<dbReference type="GO" id="GO:0071006">
    <property type="term" value="C:U2-type catalytic step 1 spliceosome"/>
    <property type="evidence" value="ECO:0007669"/>
    <property type="project" value="TreeGrafter"/>
</dbReference>
<dbReference type="GO" id="GO:0005737">
    <property type="term" value="C:cytoplasm"/>
    <property type="evidence" value="ECO:0007669"/>
    <property type="project" value="UniProtKB-ARBA"/>
</dbReference>
<dbReference type="SMART" id="SM00360">
    <property type="entry name" value="RRM"/>
    <property type="match status" value="4"/>
</dbReference>
<feature type="region of interest" description="Disordered" evidence="4">
    <location>
        <begin position="677"/>
        <end position="701"/>
    </location>
</feature>
<feature type="domain" description="RRM" evidence="5">
    <location>
        <begin position="292"/>
        <end position="374"/>
    </location>
</feature>
<feature type="region of interest" description="Disordered" evidence="4">
    <location>
        <begin position="848"/>
        <end position="871"/>
    </location>
</feature>
<dbReference type="Proteomes" id="UP000594364">
    <property type="component" value="Chromosome 6"/>
</dbReference>
<feature type="domain" description="RRM" evidence="5">
    <location>
        <begin position="426"/>
        <end position="499"/>
    </location>
</feature>
<dbReference type="InterPro" id="IPR035979">
    <property type="entry name" value="RBD_domain_sf"/>
</dbReference>
<dbReference type="GO" id="GO:0071007">
    <property type="term" value="C:U2-type catalytic step 2 spliceosome"/>
    <property type="evidence" value="ECO:0007669"/>
    <property type="project" value="TreeGrafter"/>
</dbReference>
<organism evidence="6 7">
    <name type="scientific">Epichloe festucae (strain Fl1)</name>
    <dbReference type="NCBI Taxonomy" id="877507"/>
    <lineage>
        <taxon>Eukaryota</taxon>
        <taxon>Fungi</taxon>
        <taxon>Dikarya</taxon>
        <taxon>Ascomycota</taxon>
        <taxon>Pezizomycotina</taxon>
        <taxon>Sordariomycetes</taxon>
        <taxon>Hypocreomycetidae</taxon>
        <taxon>Hypocreales</taxon>
        <taxon>Clavicipitaceae</taxon>
        <taxon>Epichloe</taxon>
    </lineage>
</organism>
<accession>A0A7U3Q1D7</accession>
<dbReference type="GO" id="GO:0036002">
    <property type="term" value="F:pre-mRNA binding"/>
    <property type="evidence" value="ECO:0007669"/>
    <property type="project" value="TreeGrafter"/>
</dbReference>
<feature type="compositionally biased region" description="Polar residues" evidence="4">
    <location>
        <begin position="1170"/>
        <end position="1185"/>
    </location>
</feature>
<keyword evidence="1" id="KW-0677">Repeat</keyword>
<evidence type="ECO:0000313" key="6">
    <source>
        <dbReference type="EMBL" id="QPH16625.1"/>
    </source>
</evidence>
<reference evidence="6 7" key="1">
    <citation type="journal article" date="2018" name="PLoS Genet.">
        <title>Repeat elements organise 3D genome structure and mediate transcription in the filamentous fungus Epichloe festucae.</title>
        <authorList>
            <person name="Winter D.J."/>
            <person name="Ganley A.R.D."/>
            <person name="Young C.A."/>
            <person name="Liachko I."/>
            <person name="Schardl C.L."/>
            <person name="Dupont P.Y."/>
            <person name="Berry D."/>
            <person name="Ram A."/>
            <person name="Scott B."/>
            <person name="Cox M.P."/>
        </authorList>
    </citation>
    <scope>NUCLEOTIDE SEQUENCE [LARGE SCALE GENOMIC DNA]</scope>
    <source>
        <strain evidence="6 7">Fl1</strain>
    </source>
</reference>
<dbReference type="InterPro" id="IPR012677">
    <property type="entry name" value="Nucleotide-bd_a/b_plait_sf"/>
</dbReference>
<dbReference type="InterPro" id="IPR018835">
    <property type="entry name" value="RNA-binding_domain_put"/>
</dbReference>
<dbReference type="SUPFAM" id="SSF54928">
    <property type="entry name" value="RNA-binding domain, RBD"/>
    <property type="match status" value="2"/>
</dbReference>
<feature type="domain" description="RRM" evidence="5">
    <location>
        <begin position="517"/>
        <end position="588"/>
    </location>
</feature>
<feature type="compositionally biased region" description="Pro residues" evidence="4">
    <location>
        <begin position="1521"/>
        <end position="1533"/>
    </location>
</feature>
<feature type="compositionally biased region" description="Low complexity" evidence="4">
    <location>
        <begin position="1055"/>
        <end position="1074"/>
    </location>
</feature>
<feature type="compositionally biased region" description="Polar residues" evidence="4">
    <location>
        <begin position="174"/>
        <end position="185"/>
    </location>
</feature>
<dbReference type="FunFam" id="3.30.70.330:FF:000130">
    <property type="entry name" value="Differentiation 1 negative regulator"/>
    <property type="match status" value="1"/>
</dbReference>
<evidence type="ECO:0000256" key="4">
    <source>
        <dbReference type="SAM" id="MobiDB-lite"/>
    </source>
</evidence>
<dbReference type="SUPFAM" id="SSF53474">
    <property type="entry name" value="alpha/beta-Hydrolases"/>
    <property type="match status" value="1"/>
</dbReference>
<dbReference type="InterPro" id="IPR039171">
    <property type="entry name" value="Cwc2/Slt11"/>
</dbReference>